<dbReference type="OrthoDB" id="3230169at2759"/>
<evidence type="ECO:0000256" key="13">
    <source>
        <dbReference type="ARBA" id="ARBA00023212"/>
    </source>
</evidence>
<evidence type="ECO:0000256" key="2">
    <source>
        <dbReference type="ARBA" id="ARBA00004186"/>
    </source>
</evidence>
<evidence type="ECO:0000256" key="16">
    <source>
        <dbReference type="ARBA" id="ARBA00023328"/>
    </source>
</evidence>
<keyword evidence="18" id="KW-0175">Coiled coil</keyword>
<protein>
    <recommendedName>
        <fullName evidence="5">DASH complex subunit DAD2</fullName>
    </recommendedName>
    <alternativeName>
        <fullName evidence="17">Outer kinetochore protein DAD2</fullName>
    </alternativeName>
</protein>
<evidence type="ECO:0000256" key="4">
    <source>
        <dbReference type="ARBA" id="ARBA00005501"/>
    </source>
</evidence>
<comment type="subcellular location">
    <subcellularLocation>
        <location evidence="3">Chromosome</location>
        <location evidence="3">Centromere</location>
        <location evidence="3">Kinetochore</location>
    </subcellularLocation>
    <subcellularLocation>
        <location evidence="2">Cytoplasm</location>
        <location evidence="2">Cytoskeleton</location>
        <location evidence="2">Spindle</location>
    </subcellularLocation>
    <subcellularLocation>
        <location evidence="1">Nucleus</location>
    </subcellularLocation>
</comment>
<feature type="region of interest" description="Disordered" evidence="19">
    <location>
        <begin position="1"/>
        <end position="22"/>
    </location>
</feature>
<evidence type="ECO:0000256" key="9">
    <source>
        <dbReference type="ARBA" id="ARBA00022701"/>
    </source>
</evidence>
<keyword evidence="13" id="KW-0206">Cytoskeleton</keyword>
<evidence type="ECO:0000256" key="3">
    <source>
        <dbReference type="ARBA" id="ARBA00004629"/>
    </source>
</evidence>
<dbReference type="GO" id="GO:0000278">
    <property type="term" value="P:mitotic cell cycle"/>
    <property type="evidence" value="ECO:0007669"/>
    <property type="project" value="InterPro"/>
</dbReference>
<evidence type="ECO:0000256" key="18">
    <source>
        <dbReference type="SAM" id="Coils"/>
    </source>
</evidence>
<dbReference type="InterPro" id="IPR013963">
    <property type="entry name" value="DASH_Dad2"/>
</dbReference>
<keyword evidence="7" id="KW-0963">Cytoplasm</keyword>
<comment type="similarity">
    <text evidence="4">Belongs to the DASH complex DAD2 family.</text>
</comment>
<evidence type="ECO:0000256" key="5">
    <source>
        <dbReference type="ARBA" id="ARBA00020260"/>
    </source>
</evidence>
<dbReference type="AlphaFoldDB" id="A0A1E4TDE2"/>
<dbReference type="EMBL" id="KV453843">
    <property type="protein sequence ID" value="ODV89786.1"/>
    <property type="molecule type" value="Genomic_DNA"/>
</dbReference>
<evidence type="ECO:0000256" key="7">
    <source>
        <dbReference type="ARBA" id="ARBA00022490"/>
    </source>
</evidence>
<keyword evidence="6" id="KW-0158">Chromosome</keyword>
<evidence type="ECO:0000313" key="21">
    <source>
        <dbReference type="Proteomes" id="UP000095023"/>
    </source>
</evidence>
<dbReference type="GO" id="GO:0042729">
    <property type="term" value="C:DASH complex"/>
    <property type="evidence" value="ECO:0007669"/>
    <property type="project" value="InterPro"/>
</dbReference>
<accession>A0A1E4TDE2</accession>
<organism evidence="20 21">
    <name type="scientific">Tortispora caseinolytica NRRL Y-17796</name>
    <dbReference type="NCBI Taxonomy" id="767744"/>
    <lineage>
        <taxon>Eukaryota</taxon>
        <taxon>Fungi</taxon>
        <taxon>Dikarya</taxon>
        <taxon>Ascomycota</taxon>
        <taxon>Saccharomycotina</taxon>
        <taxon>Trigonopsidomycetes</taxon>
        <taxon>Trigonopsidales</taxon>
        <taxon>Trigonopsidaceae</taxon>
        <taxon>Tortispora</taxon>
    </lineage>
</organism>
<evidence type="ECO:0000256" key="14">
    <source>
        <dbReference type="ARBA" id="ARBA00023242"/>
    </source>
</evidence>
<evidence type="ECO:0000256" key="17">
    <source>
        <dbReference type="ARBA" id="ARBA00030568"/>
    </source>
</evidence>
<dbReference type="PANTHER" id="PTHR28036:SF1">
    <property type="entry name" value="DASH COMPLEX SUBUNIT DAD2"/>
    <property type="match status" value="1"/>
</dbReference>
<keyword evidence="14" id="KW-0539">Nucleus</keyword>
<proteinExistence type="inferred from homology"/>
<evidence type="ECO:0000313" key="20">
    <source>
        <dbReference type="EMBL" id="ODV89786.1"/>
    </source>
</evidence>
<keyword evidence="11" id="KW-0159">Chromosome partition</keyword>
<keyword evidence="15" id="KW-0131">Cell cycle</keyword>
<dbReference type="Proteomes" id="UP000095023">
    <property type="component" value="Unassembled WGS sequence"/>
</dbReference>
<evidence type="ECO:0000256" key="15">
    <source>
        <dbReference type="ARBA" id="ARBA00023306"/>
    </source>
</evidence>
<sequence length="106" mass="11985">MRSSYSHTPPGKERLSRSSKIQAKRDELAQLQQLKVLSAAYADRLQDLHKEMESLQDDAKAVALVAQNWDFIMKAVNIGSHPREDLNLPAELMRIPVSQKNKEDAS</sequence>
<dbReference type="GO" id="GO:0044732">
    <property type="term" value="C:mitotic spindle pole body"/>
    <property type="evidence" value="ECO:0007669"/>
    <property type="project" value="TreeGrafter"/>
</dbReference>
<dbReference type="PANTHER" id="PTHR28036">
    <property type="entry name" value="DASH COMPLEX SUBUNIT DAD2"/>
    <property type="match status" value="1"/>
</dbReference>
<keyword evidence="12" id="KW-0995">Kinetochore</keyword>
<evidence type="ECO:0000256" key="6">
    <source>
        <dbReference type="ARBA" id="ARBA00022454"/>
    </source>
</evidence>
<keyword evidence="16" id="KW-0137">Centromere</keyword>
<keyword evidence="8" id="KW-0132">Cell division</keyword>
<evidence type="ECO:0000256" key="1">
    <source>
        <dbReference type="ARBA" id="ARBA00004123"/>
    </source>
</evidence>
<evidence type="ECO:0000256" key="10">
    <source>
        <dbReference type="ARBA" id="ARBA00022776"/>
    </source>
</evidence>
<keyword evidence="10" id="KW-0498">Mitosis</keyword>
<gene>
    <name evidence="20" type="ORF">CANCADRAFT_4412</name>
</gene>
<evidence type="ECO:0000256" key="19">
    <source>
        <dbReference type="SAM" id="MobiDB-lite"/>
    </source>
</evidence>
<keyword evidence="21" id="KW-1185">Reference proteome</keyword>
<dbReference type="GO" id="GO:0005874">
    <property type="term" value="C:microtubule"/>
    <property type="evidence" value="ECO:0007669"/>
    <property type="project" value="UniProtKB-KW"/>
</dbReference>
<keyword evidence="9" id="KW-0493">Microtubule</keyword>
<evidence type="ECO:0000256" key="11">
    <source>
        <dbReference type="ARBA" id="ARBA00022829"/>
    </source>
</evidence>
<name>A0A1E4TDE2_9ASCO</name>
<reference evidence="21" key="1">
    <citation type="submission" date="2016-02" db="EMBL/GenBank/DDBJ databases">
        <title>Comparative genomics of biotechnologically important yeasts.</title>
        <authorList>
            <consortium name="DOE Joint Genome Institute"/>
            <person name="Riley R."/>
            <person name="Haridas S."/>
            <person name="Wolfe K.H."/>
            <person name="Lopes M.R."/>
            <person name="Hittinger C.T."/>
            <person name="Goker M."/>
            <person name="Salamov A."/>
            <person name="Wisecaver J."/>
            <person name="Long T.M."/>
            <person name="Aerts A.L."/>
            <person name="Barry K."/>
            <person name="Choi C."/>
            <person name="Clum A."/>
            <person name="Coughlan A.Y."/>
            <person name="Deshpande S."/>
            <person name="Douglass A.P."/>
            <person name="Hanson S.J."/>
            <person name="Klenk H.-P."/>
            <person name="Labutti K."/>
            <person name="Lapidus A."/>
            <person name="Lindquist E."/>
            <person name="Lipzen A."/>
            <person name="Meier-Kolthoff J.P."/>
            <person name="Ohm R.A."/>
            <person name="Otillar R.P."/>
            <person name="Pangilinan J."/>
            <person name="Peng Y."/>
            <person name="Rokas A."/>
            <person name="Rosa C.A."/>
            <person name="Scheuner C."/>
            <person name="Sibirny A.A."/>
            <person name="Slot J.C."/>
            <person name="Stielow J.B."/>
            <person name="Sun H."/>
            <person name="Kurtzman C.P."/>
            <person name="Blackwell M."/>
            <person name="Jeffries T.W."/>
            <person name="Grigoriev I.V."/>
        </authorList>
    </citation>
    <scope>NUCLEOTIDE SEQUENCE [LARGE SCALE GENOMIC DNA]</scope>
    <source>
        <strain evidence="21">NRRL Y-17796</strain>
    </source>
</reference>
<dbReference type="Pfam" id="PF08654">
    <property type="entry name" value="DASH_Dad2"/>
    <property type="match status" value="1"/>
</dbReference>
<feature type="coiled-coil region" evidence="18">
    <location>
        <begin position="38"/>
        <end position="65"/>
    </location>
</feature>
<dbReference type="GO" id="GO:0051301">
    <property type="term" value="P:cell division"/>
    <property type="evidence" value="ECO:0007669"/>
    <property type="project" value="UniProtKB-KW"/>
</dbReference>
<evidence type="ECO:0000256" key="12">
    <source>
        <dbReference type="ARBA" id="ARBA00022838"/>
    </source>
</evidence>
<dbReference type="GO" id="GO:0008608">
    <property type="term" value="P:attachment of spindle microtubules to kinetochore"/>
    <property type="evidence" value="ECO:0007669"/>
    <property type="project" value="TreeGrafter"/>
</dbReference>
<evidence type="ECO:0000256" key="8">
    <source>
        <dbReference type="ARBA" id="ARBA00022618"/>
    </source>
</evidence>
<dbReference type="GO" id="GO:1990023">
    <property type="term" value="C:mitotic spindle midzone"/>
    <property type="evidence" value="ECO:0007669"/>
    <property type="project" value="TreeGrafter"/>
</dbReference>